<dbReference type="GO" id="GO:0005739">
    <property type="term" value="C:mitochondrion"/>
    <property type="evidence" value="ECO:0007669"/>
    <property type="project" value="TreeGrafter"/>
</dbReference>
<dbReference type="Proteomes" id="UP000887575">
    <property type="component" value="Unassembled WGS sequence"/>
</dbReference>
<evidence type="ECO:0000256" key="5">
    <source>
        <dbReference type="ARBA" id="ARBA00023136"/>
    </source>
</evidence>
<dbReference type="AlphaFoldDB" id="A0AAF3FCE3"/>
<dbReference type="InterPro" id="IPR045866">
    <property type="entry name" value="FAM210A/B-like"/>
</dbReference>
<evidence type="ECO:0000256" key="1">
    <source>
        <dbReference type="ARBA" id="ARBA00004167"/>
    </source>
</evidence>
<comment type="subcellular location">
    <subcellularLocation>
        <location evidence="1">Membrane</location>
        <topology evidence="1">Single-pass membrane protein</topology>
    </subcellularLocation>
</comment>
<keyword evidence="3 6" id="KW-1133">Transmembrane helix</keyword>
<feature type="domain" description="DUF1279" evidence="7">
    <location>
        <begin position="89"/>
        <end position="176"/>
    </location>
</feature>
<dbReference type="PANTHER" id="PTHR21377:SF1">
    <property type="entry name" value="PROTEIN FAM210A"/>
    <property type="match status" value="1"/>
</dbReference>
<dbReference type="PANTHER" id="PTHR21377">
    <property type="entry name" value="PROTEIN FAM210B, MITOCHONDRIAL"/>
    <property type="match status" value="1"/>
</dbReference>
<feature type="transmembrane region" description="Helical" evidence="6">
    <location>
        <begin position="97"/>
        <end position="120"/>
    </location>
</feature>
<keyword evidence="8" id="KW-1185">Reference proteome</keyword>
<accession>A0AAF3FCE3</accession>
<keyword evidence="4" id="KW-0175">Coiled coil</keyword>
<evidence type="ECO:0000256" key="2">
    <source>
        <dbReference type="ARBA" id="ARBA00022692"/>
    </source>
</evidence>
<proteinExistence type="predicted"/>
<name>A0AAF3FCE3_9BILA</name>
<evidence type="ECO:0000256" key="4">
    <source>
        <dbReference type="ARBA" id="ARBA00023054"/>
    </source>
</evidence>
<feature type="transmembrane region" description="Helical" evidence="6">
    <location>
        <begin position="165"/>
        <end position="182"/>
    </location>
</feature>
<dbReference type="GO" id="GO:0016020">
    <property type="term" value="C:membrane"/>
    <property type="evidence" value="ECO:0007669"/>
    <property type="project" value="UniProtKB-SubCell"/>
</dbReference>
<evidence type="ECO:0000256" key="6">
    <source>
        <dbReference type="SAM" id="Phobius"/>
    </source>
</evidence>
<evidence type="ECO:0000313" key="9">
    <source>
        <dbReference type="WBParaSite" id="MBELARI_LOCUS4606"/>
    </source>
</evidence>
<reference evidence="9" key="1">
    <citation type="submission" date="2024-02" db="UniProtKB">
        <authorList>
            <consortium name="WormBaseParasite"/>
        </authorList>
    </citation>
    <scope>IDENTIFICATION</scope>
</reference>
<dbReference type="Pfam" id="PF06916">
    <property type="entry name" value="FAM210A-B_dom"/>
    <property type="match status" value="1"/>
</dbReference>
<sequence>MLSLSRLSLRCGALSFRALDTKIPLKSSLAVHSQILQTRLIHTTPTIRNEENKKPPNWSVIMSEDQKKRKKEHIHTQNEEAVPSGLIPKVKYYLKRYWYIAIPAHMICSTMYLAGFYFAVYSGIDVVSLLQTLHLPELIIEKVKNTPPQAGALVVALILYKVATPLRYLTTLGFIQAAFVVLRRMGKLRTVREVEYKARVEYEKGVGKYGRRAYKNRHLGVREIAKENEQQATKLMKEKK</sequence>
<organism evidence="8 9">
    <name type="scientific">Mesorhabditis belari</name>
    <dbReference type="NCBI Taxonomy" id="2138241"/>
    <lineage>
        <taxon>Eukaryota</taxon>
        <taxon>Metazoa</taxon>
        <taxon>Ecdysozoa</taxon>
        <taxon>Nematoda</taxon>
        <taxon>Chromadorea</taxon>
        <taxon>Rhabditida</taxon>
        <taxon>Rhabditina</taxon>
        <taxon>Rhabditomorpha</taxon>
        <taxon>Rhabditoidea</taxon>
        <taxon>Rhabditidae</taxon>
        <taxon>Mesorhabditinae</taxon>
        <taxon>Mesorhabditis</taxon>
    </lineage>
</organism>
<dbReference type="InterPro" id="IPR009688">
    <property type="entry name" value="FAM210A/B-like_dom"/>
</dbReference>
<evidence type="ECO:0000256" key="3">
    <source>
        <dbReference type="ARBA" id="ARBA00022989"/>
    </source>
</evidence>
<evidence type="ECO:0000259" key="7">
    <source>
        <dbReference type="Pfam" id="PF06916"/>
    </source>
</evidence>
<keyword evidence="2 6" id="KW-0812">Transmembrane</keyword>
<evidence type="ECO:0000313" key="8">
    <source>
        <dbReference type="Proteomes" id="UP000887575"/>
    </source>
</evidence>
<dbReference type="WBParaSite" id="MBELARI_LOCUS4606">
    <property type="protein sequence ID" value="MBELARI_LOCUS4606"/>
    <property type="gene ID" value="MBELARI_LOCUS4606"/>
</dbReference>
<protein>
    <submittedName>
        <fullName evidence="9">DUF1279 domain-containing protein</fullName>
    </submittedName>
</protein>
<keyword evidence="5 6" id="KW-0472">Membrane</keyword>